<organism evidence="3 4">
    <name type="scientific">Roseateles subflavus</name>
    <dbReference type="NCBI Taxonomy" id="3053353"/>
    <lineage>
        <taxon>Bacteria</taxon>
        <taxon>Pseudomonadati</taxon>
        <taxon>Pseudomonadota</taxon>
        <taxon>Betaproteobacteria</taxon>
        <taxon>Burkholderiales</taxon>
        <taxon>Sphaerotilaceae</taxon>
        <taxon>Roseateles</taxon>
    </lineage>
</organism>
<keyword evidence="1" id="KW-0808">Transferase</keyword>
<proteinExistence type="predicted"/>
<protein>
    <submittedName>
        <fullName evidence="3">PTS fructose transporter subunit IIA</fullName>
    </submittedName>
</protein>
<evidence type="ECO:0000259" key="2">
    <source>
        <dbReference type="PROSITE" id="PS51096"/>
    </source>
</evidence>
<comment type="caution">
    <text evidence="3">The sequence shown here is derived from an EMBL/GenBank/DDBJ whole genome shotgun (WGS) entry which is preliminary data.</text>
</comment>
<dbReference type="Pfam" id="PF03610">
    <property type="entry name" value="EIIA-man"/>
    <property type="match status" value="1"/>
</dbReference>
<dbReference type="PROSITE" id="PS51096">
    <property type="entry name" value="PTS_EIIA_TYPE_4"/>
    <property type="match status" value="1"/>
</dbReference>
<evidence type="ECO:0000313" key="3">
    <source>
        <dbReference type="EMBL" id="MDL5031411.1"/>
    </source>
</evidence>
<evidence type="ECO:0000256" key="1">
    <source>
        <dbReference type="ARBA" id="ARBA00022679"/>
    </source>
</evidence>
<sequence length="135" mass="14243">MTGLLLIAHAPLASALKAVAEHTFPHCATQLSVLDVTAEMSADDVEQRSRALMLQAGHEDVLVLTDVFGATPSNAAQRLQDAAGHVRVLSGVNVPMLWRSLCYAHEPLAALVQRASQGATQGVVLSDLPSNPADR</sequence>
<dbReference type="SUPFAM" id="SSF53062">
    <property type="entry name" value="PTS system fructose IIA component-like"/>
    <property type="match status" value="1"/>
</dbReference>
<keyword evidence="4" id="KW-1185">Reference proteome</keyword>
<reference evidence="3 4" key="1">
    <citation type="submission" date="2023-06" db="EMBL/GenBank/DDBJ databases">
        <title>Pelomonas sp. APW6 16S ribosomal RNA gene genome sequencing and assembly.</title>
        <authorList>
            <person name="Woo H."/>
        </authorList>
    </citation>
    <scope>NUCLEOTIDE SEQUENCE [LARGE SCALE GENOMIC DNA]</scope>
    <source>
        <strain evidence="3 4">APW6</strain>
    </source>
</reference>
<dbReference type="PANTHER" id="PTHR33799:SF1">
    <property type="entry name" value="PTS SYSTEM MANNOSE-SPECIFIC EIIAB COMPONENT-RELATED"/>
    <property type="match status" value="1"/>
</dbReference>
<dbReference type="InterPro" id="IPR036662">
    <property type="entry name" value="PTS_EIIA_man-typ_sf"/>
</dbReference>
<dbReference type="Gene3D" id="3.40.50.510">
    <property type="entry name" value="Phosphotransferase system, mannose-type IIA component"/>
    <property type="match status" value="1"/>
</dbReference>
<feature type="domain" description="PTS EIIA type-4" evidence="2">
    <location>
        <begin position="1"/>
        <end position="123"/>
    </location>
</feature>
<dbReference type="InterPro" id="IPR051471">
    <property type="entry name" value="Bacterial_PTS_sugar_comp"/>
</dbReference>
<name>A0ABT7LEY1_9BURK</name>
<dbReference type="RefSeq" id="WP_285981514.1">
    <property type="nucleotide sequence ID" value="NZ_JASVDS010000001.1"/>
</dbReference>
<dbReference type="PANTHER" id="PTHR33799">
    <property type="entry name" value="PTS PERMEASE-RELATED-RELATED"/>
    <property type="match status" value="1"/>
</dbReference>
<dbReference type="EMBL" id="JASVDS010000001">
    <property type="protein sequence ID" value="MDL5031411.1"/>
    <property type="molecule type" value="Genomic_DNA"/>
</dbReference>
<gene>
    <name evidence="3" type="ORF">QRD43_05765</name>
</gene>
<dbReference type="Proteomes" id="UP001238603">
    <property type="component" value="Unassembled WGS sequence"/>
</dbReference>
<dbReference type="InterPro" id="IPR004701">
    <property type="entry name" value="PTS_EIIA_man-typ"/>
</dbReference>
<evidence type="ECO:0000313" key="4">
    <source>
        <dbReference type="Proteomes" id="UP001238603"/>
    </source>
</evidence>
<accession>A0ABT7LEY1</accession>